<reference evidence="2" key="1">
    <citation type="journal article" date="2019" name="MBio">
        <title>Comparative genomics for the elucidation of multidrug resistance (MDR) in Candida lusitaniae.</title>
        <authorList>
            <person name="Kannan A."/>
            <person name="Asner S.A."/>
            <person name="Trachsel E."/>
            <person name="Kelly S."/>
            <person name="Parker J."/>
            <person name="Sanglard D."/>
        </authorList>
    </citation>
    <scope>NUCLEOTIDE SEQUENCE [LARGE SCALE GENOMIC DNA]</scope>
    <source>
        <strain evidence="2">P1</strain>
    </source>
</reference>
<sequence length="308" mass="34361">MLILPKIYHPTPSSFAKSHLNWSEKSRLFQQSTMGFLGRLKFFAKSVVFGSLIAACALYGVFASIVLRIIGKGEYAQYTVARAFYYSMRALLGIKITIKNEHYLKEMPSVVVANHQSALDIFILGRVFLPGYTVTAKKALKYVPFLGWFMMASGTFFLDRAKGDKARKVLEAALVSLKKEKRSIFMFPEGTRSATKKLEMGPFKKGAFHLAKQADIPVVPVAVSNYSHIFQSQDKVFNRGEIIIEVLKPMPTSSLATNEDVTKFAYNVSEKMLQSIETMGYAPAYGDTRVETSPTQSDVSDVSVEIVD</sequence>
<dbReference type="Proteomes" id="UP000326582">
    <property type="component" value="Chromosome 5"/>
</dbReference>
<proteinExistence type="predicted"/>
<accession>A0ACD0WN21</accession>
<organism evidence="1 2">
    <name type="scientific">Clavispora lusitaniae</name>
    <name type="common">Candida lusitaniae</name>
    <dbReference type="NCBI Taxonomy" id="36911"/>
    <lineage>
        <taxon>Eukaryota</taxon>
        <taxon>Fungi</taxon>
        <taxon>Dikarya</taxon>
        <taxon>Ascomycota</taxon>
        <taxon>Saccharomycotina</taxon>
        <taxon>Pichiomycetes</taxon>
        <taxon>Metschnikowiaceae</taxon>
        <taxon>Clavispora</taxon>
    </lineage>
</organism>
<keyword evidence="2" id="KW-1185">Reference proteome</keyword>
<protein>
    <submittedName>
        <fullName evidence="1">1-acyl-sn-glycerol-3-phosphateacyltransferase</fullName>
    </submittedName>
</protein>
<dbReference type="EMBL" id="CP038488">
    <property type="protein sequence ID" value="QFZ28937.1"/>
    <property type="molecule type" value="Genomic_DNA"/>
</dbReference>
<name>A0ACD0WN21_CLALS</name>
<evidence type="ECO:0000313" key="2">
    <source>
        <dbReference type="Proteomes" id="UP000326582"/>
    </source>
</evidence>
<evidence type="ECO:0000313" key="1">
    <source>
        <dbReference type="EMBL" id="QFZ28937.1"/>
    </source>
</evidence>
<gene>
    <name evidence="1" type="ORF">EJF14_50155</name>
</gene>